<feature type="transmembrane region" description="Helical" evidence="6">
    <location>
        <begin position="280"/>
        <end position="298"/>
    </location>
</feature>
<protein>
    <submittedName>
        <fullName evidence="7">YihY/virulence factor BrkB family protein</fullName>
    </submittedName>
</protein>
<evidence type="ECO:0000313" key="7">
    <source>
        <dbReference type="EMBL" id="MFC5493931.1"/>
    </source>
</evidence>
<feature type="transmembrane region" description="Helical" evidence="6">
    <location>
        <begin position="46"/>
        <end position="67"/>
    </location>
</feature>
<feature type="transmembrane region" description="Helical" evidence="6">
    <location>
        <begin position="318"/>
        <end position="336"/>
    </location>
</feature>
<dbReference type="Pfam" id="PF03631">
    <property type="entry name" value="Virul_fac_BrkB"/>
    <property type="match status" value="1"/>
</dbReference>
<evidence type="ECO:0000256" key="6">
    <source>
        <dbReference type="SAM" id="Phobius"/>
    </source>
</evidence>
<dbReference type="InterPro" id="IPR017039">
    <property type="entry name" value="Virul_fac_BrkB"/>
</dbReference>
<evidence type="ECO:0000256" key="5">
    <source>
        <dbReference type="ARBA" id="ARBA00023136"/>
    </source>
</evidence>
<accession>A0ABW0N1X2</accession>
<feature type="transmembrane region" description="Helical" evidence="6">
    <location>
        <begin position="256"/>
        <end position="273"/>
    </location>
</feature>
<evidence type="ECO:0000256" key="4">
    <source>
        <dbReference type="ARBA" id="ARBA00022989"/>
    </source>
</evidence>
<gene>
    <name evidence="7" type="ORF">ACFPKY_12520</name>
</gene>
<comment type="caution">
    <text evidence="7">The sequence shown here is derived from an EMBL/GenBank/DDBJ whole genome shotgun (WGS) entry which is preliminary data.</text>
</comment>
<evidence type="ECO:0000256" key="3">
    <source>
        <dbReference type="ARBA" id="ARBA00022692"/>
    </source>
</evidence>
<keyword evidence="5 6" id="KW-0472">Membrane</keyword>
<comment type="subcellular location">
    <subcellularLocation>
        <location evidence="1">Cell membrane</location>
        <topology evidence="1">Multi-pass membrane protein</topology>
    </subcellularLocation>
</comment>
<organism evidence="7 8">
    <name type="scientific">Nocardioides caricicola</name>
    <dbReference type="NCBI Taxonomy" id="634770"/>
    <lineage>
        <taxon>Bacteria</taxon>
        <taxon>Bacillati</taxon>
        <taxon>Actinomycetota</taxon>
        <taxon>Actinomycetes</taxon>
        <taxon>Propionibacteriales</taxon>
        <taxon>Nocardioidaceae</taxon>
        <taxon>Nocardioides</taxon>
    </lineage>
</organism>
<feature type="transmembrane region" description="Helical" evidence="6">
    <location>
        <begin position="196"/>
        <end position="218"/>
    </location>
</feature>
<reference evidence="8" key="1">
    <citation type="journal article" date="2019" name="Int. J. Syst. Evol. Microbiol.">
        <title>The Global Catalogue of Microorganisms (GCM) 10K type strain sequencing project: providing services to taxonomists for standard genome sequencing and annotation.</title>
        <authorList>
            <consortium name="The Broad Institute Genomics Platform"/>
            <consortium name="The Broad Institute Genome Sequencing Center for Infectious Disease"/>
            <person name="Wu L."/>
            <person name="Ma J."/>
        </authorList>
    </citation>
    <scope>NUCLEOTIDE SEQUENCE [LARGE SCALE GENOMIC DNA]</scope>
    <source>
        <strain evidence="8">KACC 13778</strain>
    </source>
</reference>
<feature type="transmembrane region" description="Helical" evidence="6">
    <location>
        <begin position="153"/>
        <end position="176"/>
    </location>
</feature>
<dbReference type="Proteomes" id="UP001595956">
    <property type="component" value="Unassembled WGS sequence"/>
</dbReference>
<dbReference type="PANTHER" id="PTHR30213">
    <property type="entry name" value="INNER MEMBRANE PROTEIN YHJD"/>
    <property type="match status" value="1"/>
</dbReference>
<dbReference type="RefSeq" id="WP_345178736.1">
    <property type="nucleotide sequence ID" value="NZ_BAABFQ010000007.1"/>
</dbReference>
<dbReference type="PANTHER" id="PTHR30213:SF1">
    <property type="entry name" value="INNER MEMBRANE PROTEIN YHJD"/>
    <property type="match status" value="1"/>
</dbReference>
<keyword evidence="4 6" id="KW-1133">Transmembrane helix</keyword>
<evidence type="ECO:0000256" key="2">
    <source>
        <dbReference type="ARBA" id="ARBA00022475"/>
    </source>
</evidence>
<keyword evidence="2" id="KW-1003">Cell membrane</keyword>
<dbReference type="EMBL" id="JBHSMD010000004">
    <property type="protein sequence ID" value="MFC5493931.1"/>
    <property type="molecule type" value="Genomic_DNA"/>
</dbReference>
<name>A0ABW0N1X2_9ACTN</name>
<feature type="transmembrane region" description="Helical" evidence="6">
    <location>
        <begin position="104"/>
        <end position="124"/>
    </location>
</feature>
<evidence type="ECO:0000256" key="1">
    <source>
        <dbReference type="ARBA" id="ARBA00004651"/>
    </source>
</evidence>
<keyword evidence="3 6" id="KW-0812">Transmembrane</keyword>
<proteinExistence type="predicted"/>
<evidence type="ECO:0000313" key="8">
    <source>
        <dbReference type="Proteomes" id="UP001595956"/>
    </source>
</evidence>
<sequence length="344" mass="36751">MAPSRAAITARVRDVRARRPLVDHLVRMQEHYGAVKAGQQAGAITYFGFLSFFPLLALAFFVVGWIARVYPDAQSDLERAINHVVPELVGDGPGQIQVADIKQAAATVGLIGFFVLLYAGLGWLSALRRALEVVFELPRAEQPNFVVGKLRDLAALALIGVILLVSVAVAGLVGGFSEELLDWLDVDTDLGWALRVLTIAVGLGADLLLFWTMFLLLANPHLPRRTLLSGAFVGALAFEVLKQVAGPLIAATQGNAAFQVFGLALIVLVWIYYSSRVTLYAAAWAVTTPAARAVRVPAPAAVAGPPSPPVRPEPEHPWAASYVAGALSTLGLVAVVRKLTRKKS</sequence>
<feature type="transmembrane region" description="Helical" evidence="6">
    <location>
        <begin position="230"/>
        <end position="250"/>
    </location>
</feature>
<keyword evidence="8" id="KW-1185">Reference proteome</keyword>